<comment type="pathway">
    <text evidence="12">Steroid metabolism; cholesterol degradation.</text>
</comment>
<evidence type="ECO:0000256" key="1">
    <source>
        <dbReference type="ARBA" id="ARBA00001974"/>
    </source>
</evidence>
<keyword evidence="6" id="KW-0560">Oxidoreductase</keyword>
<dbReference type="Gene3D" id="3.40.50.1820">
    <property type="entry name" value="alpha/beta hydrolase"/>
    <property type="match status" value="1"/>
</dbReference>
<evidence type="ECO:0000256" key="2">
    <source>
        <dbReference type="ARBA" id="ARBA00010790"/>
    </source>
</evidence>
<evidence type="ECO:0000256" key="12">
    <source>
        <dbReference type="ARBA" id="ARBA00049645"/>
    </source>
</evidence>
<reference evidence="18 19" key="1">
    <citation type="journal article" date="2017" name="Genome Announc.">
        <title>Genome sequence of the saprophytic ascomycete Epicoccum nigrum ICMP 19927 strain isolated from New Zealand.</title>
        <authorList>
            <person name="Fokin M."/>
            <person name="Fleetwood D."/>
            <person name="Weir B.S."/>
            <person name="Villas-Boas S.G."/>
        </authorList>
    </citation>
    <scope>NUCLEOTIDE SEQUENCE [LARGE SCALE GENOMIC DNA]</scope>
    <source>
        <strain evidence="18 19">ICMP 19927</strain>
    </source>
</reference>
<keyword evidence="8" id="KW-1207">Sterol metabolism</keyword>
<dbReference type="InterPro" id="IPR007867">
    <property type="entry name" value="GMC_OxRtase_C"/>
</dbReference>
<comment type="cofactor">
    <cofactor evidence="1">
        <name>FAD</name>
        <dbReference type="ChEBI" id="CHEBI:57692"/>
    </cofactor>
</comment>
<name>A0A1Y2M919_EPING</name>
<sequence>MYGSLGKASGLYQTYKGKGQDVFTGSGLGGTSLINAGVFLRANRRILEEPEWPVEIRENTENLAQYYERAERIFRPSPYPSSLPKPQKLSVLEKQSKYLGLHNQLHQPPLTISFDDGLNGAGVSMRQSTGSGNECTGSNDGSKNSVLVTYLADAWTWGAEMFCGVNATHVRRSKRDEGYMVYYSLLDNHDPKRMMWIRAKELVVLGAGAIGTSEILLRSRSYGLPMSPVVGTRLSGNGDLLAFAYNCNQRVNALGGEASGISHTARCGPTITGCIDVREVTDTHSVRDGFVVQEGAIPGALGPVIQALLEARIPTKRLYNSIEDTMARVKSWLLGPYAAGGSIIRTAVYLVMSHDENEGTLDMADGKLTLQWSGIGAESRIDRIRSLLVRATRCIRGTLVIAPSVTVHPLGGACMSHDNTGLGGAVNHMGQLFSGIDEQTHEGIVCIDASIIPTSLGVNPCATITALAERCCDLLIRRRGWTVDDRPNEHIDFQQPPYVSQPNSSNLVSREEELRLCDQQGGLTFDETLHGSLRLTNDNCQFETAYKSAKIFSSSAVAAITVGVYRAESGKYGGCATGQVSFSALSRDPLLITQGHIGFFTVDKDVSDAVKLTYKLKLVDTDGKEYVLDGHKTIDSRITLSLSRTWAATTTLLTTISEKDGTQVAKGILRLSPRKFVSELSSLRCSPRISFVQKAFVKARFLSFFTRNLISYFLSPLRSLQYHQSIRVHFEDWKKTKPDEIRIQASDGVEFCVKMWGPSPLVPSKSTPIVFVPGAAVDHQMFSLPTIPVNTIDYFTSQGYRCYVPVLRFGIGSEARNGWTVFDARLDVKAALEYVKAKENNRKIYAIVHCLGSIATATALLQGDIDATWFCGMTCSQVFTDLIYSNGNKFKASNQSLLKLYKALAGDWFPCRPSTSASYLQHALDHILRFYPTGSRKELCNSAVCHRCDLPFGRCWTHANLNHATHARLGELFDGIHMNFLAHLSRMGAVPPYHIRNDQPEFADLVTSENMQRLAGLNICFMSGSDNAVWKPSATKKSYDAIRQMFPKGSYDRVVVRNYGHLDCWIGKNAFRDVYPKVHHHIKSCESISRAERVESLF</sequence>
<evidence type="ECO:0000256" key="4">
    <source>
        <dbReference type="ARBA" id="ARBA00022630"/>
    </source>
</evidence>
<evidence type="ECO:0000256" key="6">
    <source>
        <dbReference type="ARBA" id="ARBA00023002"/>
    </source>
</evidence>
<evidence type="ECO:0000256" key="15">
    <source>
        <dbReference type="ARBA" id="ARBA00049778"/>
    </source>
</evidence>
<keyword evidence="4" id="KW-0285">Flavoprotein</keyword>
<dbReference type="AlphaFoldDB" id="A0A1Y2M919"/>
<dbReference type="STRING" id="105696.A0A1Y2M919"/>
<evidence type="ECO:0000256" key="14">
    <source>
        <dbReference type="ARBA" id="ARBA00049744"/>
    </source>
</evidence>
<dbReference type="Pfam" id="PF05199">
    <property type="entry name" value="GMC_oxred_C"/>
    <property type="match status" value="1"/>
</dbReference>
<dbReference type="GO" id="GO:0050660">
    <property type="term" value="F:flavin adenine dinucleotide binding"/>
    <property type="evidence" value="ECO:0007669"/>
    <property type="project" value="InterPro"/>
</dbReference>
<evidence type="ECO:0000256" key="9">
    <source>
        <dbReference type="ARBA" id="ARBA00023221"/>
    </source>
</evidence>
<keyword evidence="9" id="KW-0753">Steroid metabolism</keyword>
<evidence type="ECO:0000256" key="11">
    <source>
        <dbReference type="ARBA" id="ARBA00038856"/>
    </source>
</evidence>
<evidence type="ECO:0000259" key="16">
    <source>
        <dbReference type="Pfam" id="PF00732"/>
    </source>
</evidence>
<dbReference type="InterPro" id="IPR029058">
    <property type="entry name" value="AB_hydrolase_fold"/>
</dbReference>
<dbReference type="EC" id="1.1.3.6" evidence="13"/>
<keyword evidence="3" id="KW-0153">Cholesterol metabolism</keyword>
<proteinExistence type="inferred from homology"/>
<keyword evidence="5" id="KW-0274">FAD</keyword>
<dbReference type="GO" id="GO:0008203">
    <property type="term" value="P:cholesterol metabolic process"/>
    <property type="evidence" value="ECO:0007669"/>
    <property type="project" value="UniProtKB-KW"/>
</dbReference>
<dbReference type="InterPro" id="IPR000172">
    <property type="entry name" value="GMC_OxRdtase_N"/>
</dbReference>
<dbReference type="Pfam" id="PF00732">
    <property type="entry name" value="GMC_oxred_N"/>
    <property type="match status" value="1"/>
</dbReference>
<evidence type="ECO:0000313" key="19">
    <source>
        <dbReference type="Proteomes" id="UP000193240"/>
    </source>
</evidence>
<evidence type="ECO:0000256" key="13">
    <source>
        <dbReference type="ARBA" id="ARBA00049723"/>
    </source>
</evidence>
<evidence type="ECO:0000256" key="3">
    <source>
        <dbReference type="ARBA" id="ARBA00022548"/>
    </source>
</evidence>
<evidence type="ECO:0000256" key="10">
    <source>
        <dbReference type="ARBA" id="ARBA00023235"/>
    </source>
</evidence>
<dbReference type="EC" id="5.3.3.1" evidence="11"/>
<dbReference type="PANTHER" id="PTHR47470:SF1">
    <property type="entry name" value="FAD-DEPENDENT OXIDOREDUCTASE 2 FAD BINDING DOMAIN-CONTAINING PROTEIN"/>
    <property type="match status" value="1"/>
</dbReference>
<dbReference type="SUPFAM" id="SSF53474">
    <property type="entry name" value="alpha/beta-Hydrolases"/>
    <property type="match status" value="1"/>
</dbReference>
<gene>
    <name evidence="18" type="ORF">B5807_02956</name>
</gene>
<dbReference type="GO" id="GO:0004769">
    <property type="term" value="F:steroid Delta-isomerase activity"/>
    <property type="evidence" value="ECO:0007669"/>
    <property type="project" value="UniProtKB-EC"/>
</dbReference>
<dbReference type="OMA" id="KEFCFLG"/>
<keyword evidence="10" id="KW-0413">Isomerase</keyword>
<keyword evidence="7" id="KW-0443">Lipid metabolism</keyword>
<feature type="domain" description="Glucose-methanol-choline oxidoreductase C-terminal" evidence="17">
    <location>
        <begin position="406"/>
        <end position="468"/>
    </location>
</feature>
<evidence type="ECO:0000259" key="17">
    <source>
        <dbReference type="Pfam" id="PF05199"/>
    </source>
</evidence>
<evidence type="ECO:0000256" key="8">
    <source>
        <dbReference type="ARBA" id="ARBA00023166"/>
    </source>
</evidence>
<dbReference type="InterPro" id="IPR052542">
    <property type="entry name" value="Cholesterol_Oxidase"/>
</dbReference>
<keyword evidence="19" id="KW-1185">Reference proteome</keyword>
<dbReference type="GO" id="GO:0016995">
    <property type="term" value="F:cholesterol oxidase activity"/>
    <property type="evidence" value="ECO:0007669"/>
    <property type="project" value="UniProtKB-EC"/>
</dbReference>
<evidence type="ECO:0000256" key="5">
    <source>
        <dbReference type="ARBA" id="ARBA00022827"/>
    </source>
</evidence>
<comment type="similarity">
    <text evidence="2">Belongs to the GMC oxidoreductase family.</text>
</comment>
<protein>
    <recommendedName>
        <fullName evidence="14">Cholesterol oxidase</fullName>
        <ecNumber evidence="13">1.1.3.6</ecNumber>
        <ecNumber evidence="11">5.3.3.1</ecNumber>
    </recommendedName>
    <alternativeName>
        <fullName evidence="15">Cholesterol isomerase</fullName>
    </alternativeName>
</protein>
<dbReference type="InterPro" id="IPR036188">
    <property type="entry name" value="FAD/NAD-bd_sf"/>
</dbReference>
<feature type="domain" description="Glucose-methanol-choline oxidoreductase N-terminal" evidence="16">
    <location>
        <begin position="23"/>
        <end position="233"/>
    </location>
</feature>
<organism evidence="18 19">
    <name type="scientific">Epicoccum nigrum</name>
    <name type="common">Soil fungus</name>
    <name type="synonym">Epicoccum purpurascens</name>
    <dbReference type="NCBI Taxonomy" id="105696"/>
    <lineage>
        <taxon>Eukaryota</taxon>
        <taxon>Fungi</taxon>
        <taxon>Dikarya</taxon>
        <taxon>Ascomycota</taxon>
        <taxon>Pezizomycotina</taxon>
        <taxon>Dothideomycetes</taxon>
        <taxon>Pleosporomycetidae</taxon>
        <taxon>Pleosporales</taxon>
        <taxon>Pleosporineae</taxon>
        <taxon>Didymellaceae</taxon>
        <taxon>Epicoccum</taxon>
    </lineage>
</organism>
<dbReference type="Gene3D" id="3.50.50.60">
    <property type="entry name" value="FAD/NAD(P)-binding domain"/>
    <property type="match status" value="3"/>
</dbReference>
<dbReference type="InParanoid" id="A0A1Y2M919"/>
<dbReference type="SUPFAM" id="SSF51905">
    <property type="entry name" value="FAD/NAD(P)-binding domain"/>
    <property type="match status" value="1"/>
</dbReference>
<dbReference type="Proteomes" id="UP000193240">
    <property type="component" value="Unassembled WGS sequence"/>
</dbReference>
<dbReference type="EMBL" id="KZ107839">
    <property type="protein sequence ID" value="OSS52614.1"/>
    <property type="molecule type" value="Genomic_DNA"/>
</dbReference>
<accession>A0A1Y2M919</accession>
<evidence type="ECO:0000313" key="18">
    <source>
        <dbReference type="EMBL" id="OSS52614.1"/>
    </source>
</evidence>
<dbReference type="PANTHER" id="PTHR47470">
    <property type="entry name" value="CHOLESTEROL OXIDASE"/>
    <property type="match status" value="1"/>
</dbReference>
<evidence type="ECO:0000256" key="7">
    <source>
        <dbReference type="ARBA" id="ARBA00023098"/>
    </source>
</evidence>